<dbReference type="SUPFAM" id="SSF56214">
    <property type="entry name" value="4'-phosphopantetheinyl transferase"/>
    <property type="match status" value="2"/>
</dbReference>
<dbReference type="OrthoDB" id="26719at2759"/>
<dbReference type="FunFam" id="3.90.470.20:FF:000013">
    <property type="entry name" value="L-aminoadipate-semialdehyde dehydrogenase-phosphopantetheinyl transferase"/>
    <property type="match status" value="1"/>
</dbReference>
<organism evidence="5 6">
    <name type="scientific">Papaver somniferum</name>
    <name type="common">Opium poppy</name>
    <dbReference type="NCBI Taxonomy" id="3469"/>
    <lineage>
        <taxon>Eukaryota</taxon>
        <taxon>Viridiplantae</taxon>
        <taxon>Streptophyta</taxon>
        <taxon>Embryophyta</taxon>
        <taxon>Tracheophyta</taxon>
        <taxon>Spermatophyta</taxon>
        <taxon>Magnoliopsida</taxon>
        <taxon>Ranunculales</taxon>
        <taxon>Papaveraceae</taxon>
        <taxon>Papaveroideae</taxon>
        <taxon>Papaver</taxon>
    </lineage>
</organism>
<dbReference type="EC" id="2.7.8.7" evidence="1"/>
<keyword evidence="2" id="KW-0808">Transferase</keyword>
<dbReference type="InterPro" id="IPR055066">
    <property type="entry name" value="AASDHPPT_N"/>
</dbReference>
<feature type="domain" description="4'-phosphopantetheinyl transferase N-terminal" evidence="4">
    <location>
        <begin position="14"/>
        <end position="112"/>
    </location>
</feature>
<dbReference type="STRING" id="3469.A0A4Y7LE99"/>
<dbReference type="GO" id="GO:0019878">
    <property type="term" value="P:lysine biosynthetic process via aminoadipic acid"/>
    <property type="evidence" value="ECO:0007669"/>
    <property type="project" value="TreeGrafter"/>
</dbReference>
<dbReference type="EMBL" id="CM010725">
    <property type="protein sequence ID" value="RZC83297.1"/>
    <property type="molecule type" value="Genomic_DNA"/>
</dbReference>
<evidence type="ECO:0000256" key="2">
    <source>
        <dbReference type="ARBA" id="ARBA00022679"/>
    </source>
</evidence>
<name>A0A4Y7LE99_PAPSO</name>
<proteinExistence type="predicted"/>
<gene>
    <name evidence="5" type="ORF">C5167_046083</name>
</gene>
<dbReference type="PANTHER" id="PTHR12215">
    <property type="entry name" value="PHOSPHOPANTETHEINE TRANSFERASE"/>
    <property type="match status" value="1"/>
</dbReference>
<dbReference type="InterPro" id="IPR037143">
    <property type="entry name" value="4-PPantetheinyl_Trfase_dom_sf"/>
</dbReference>
<accession>A0A4Y7LE99</accession>
<dbReference type="GO" id="GO:0005829">
    <property type="term" value="C:cytosol"/>
    <property type="evidence" value="ECO:0007669"/>
    <property type="project" value="TreeGrafter"/>
</dbReference>
<dbReference type="Proteomes" id="UP000316621">
    <property type="component" value="Chromosome 11"/>
</dbReference>
<protein>
    <recommendedName>
        <fullName evidence="1">holo-[acyl-carrier-protein] synthase</fullName>
        <ecNumber evidence="1">2.7.8.7</ecNumber>
    </recommendedName>
</protein>
<dbReference type="Pfam" id="PF01648">
    <property type="entry name" value="ACPS"/>
    <property type="match status" value="1"/>
</dbReference>
<evidence type="ECO:0000313" key="6">
    <source>
        <dbReference type="Proteomes" id="UP000316621"/>
    </source>
</evidence>
<dbReference type="AlphaFoldDB" id="A0A4Y7LE99"/>
<evidence type="ECO:0000313" key="5">
    <source>
        <dbReference type="EMBL" id="RZC83297.1"/>
    </source>
</evidence>
<feature type="domain" description="4'-phosphopantetheinyl transferase" evidence="3">
    <location>
        <begin position="116"/>
        <end position="216"/>
    </location>
</feature>
<evidence type="ECO:0000256" key="1">
    <source>
        <dbReference type="ARBA" id="ARBA00013172"/>
    </source>
</evidence>
<dbReference type="OMA" id="WVFEESL"/>
<evidence type="ECO:0000259" key="4">
    <source>
        <dbReference type="Pfam" id="PF22624"/>
    </source>
</evidence>
<dbReference type="PANTHER" id="PTHR12215:SF10">
    <property type="entry name" value="L-AMINOADIPATE-SEMIALDEHYDE DEHYDROGENASE-PHOSPHOPANTETHEINYL TRANSFERASE"/>
    <property type="match status" value="1"/>
</dbReference>
<keyword evidence="6" id="KW-1185">Reference proteome</keyword>
<reference evidence="5 6" key="1">
    <citation type="journal article" date="2018" name="Science">
        <title>The opium poppy genome and morphinan production.</title>
        <authorList>
            <person name="Guo L."/>
            <person name="Winzer T."/>
            <person name="Yang X."/>
            <person name="Li Y."/>
            <person name="Ning Z."/>
            <person name="He Z."/>
            <person name="Teodor R."/>
            <person name="Lu Y."/>
            <person name="Bowser T.A."/>
            <person name="Graham I.A."/>
            <person name="Ye K."/>
        </authorList>
    </citation>
    <scope>NUCLEOTIDE SEQUENCE [LARGE SCALE GENOMIC DNA]</scope>
    <source>
        <strain evidence="6">cv. HN1</strain>
        <tissue evidence="5">Leaves</tissue>
    </source>
</reference>
<dbReference type="GO" id="GO:0008897">
    <property type="term" value="F:holo-[acyl-carrier-protein] synthase activity"/>
    <property type="evidence" value="ECO:0007669"/>
    <property type="project" value="UniProtKB-EC"/>
</dbReference>
<dbReference type="GO" id="GO:0000287">
    <property type="term" value="F:magnesium ion binding"/>
    <property type="evidence" value="ECO:0007669"/>
    <property type="project" value="InterPro"/>
</dbReference>
<dbReference type="InterPro" id="IPR050559">
    <property type="entry name" value="P-Pant_transferase_sf"/>
</dbReference>
<dbReference type="Gramene" id="RZC83297">
    <property type="protein sequence ID" value="RZC83297"/>
    <property type="gene ID" value="C5167_046083"/>
</dbReference>
<dbReference type="Pfam" id="PF22624">
    <property type="entry name" value="AASDHPPT_N"/>
    <property type="match status" value="1"/>
</dbReference>
<evidence type="ECO:0000259" key="3">
    <source>
        <dbReference type="Pfam" id="PF01648"/>
    </source>
</evidence>
<dbReference type="Gene3D" id="3.90.470.20">
    <property type="entry name" value="4'-phosphopantetheinyl transferase domain"/>
    <property type="match status" value="2"/>
</dbReference>
<dbReference type="InterPro" id="IPR008278">
    <property type="entry name" value="4-PPantetheinyl_Trfase_dom"/>
</dbReference>
<sequence length="282" mass="32864">MERGIKRWVVNISQWNPTQYEFSFILSILPLHEHSSITRYVKFEDRKRAIVSRLLQYALVHEVFKVPFDEIRIKRTIEGKPYLETDGENMEFPNFNFNVSHHGDYVAIASEPQSNVGIDMVSLVIPKRETALKFIKNFSSYLTTFEWDNIVNAGTCSEILEEFYRYWCVKEAFVKATGDGLGFKLDRLEFHHTNWTNIFVKIDGEISREWTFLISELPKSHWSWKLQVCVAKGHPKSDIKNNTKTLQLTELLGEQENPSSMPHPSFVLLSVEELLPVSFRVS</sequence>
<dbReference type="FunFam" id="3.90.470.20:FF:000003">
    <property type="entry name" value="L-aminoadipate-semialdehyde dehydrogenase-phosphopantetheinyl transferase"/>
    <property type="match status" value="1"/>
</dbReference>